<dbReference type="SUPFAM" id="SSF48613">
    <property type="entry name" value="Heme oxygenase-like"/>
    <property type="match status" value="1"/>
</dbReference>
<feature type="active site" description="Proton donor" evidence="1">
    <location>
        <position position="208"/>
    </location>
</feature>
<dbReference type="InterPro" id="IPR016084">
    <property type="entry name" value="Haem_Oase-like_multi-hlx"/>
</dbReference>
<proteinExistence type="predicted"/>
<evidence type="ECO:0000256" key="2">
    <source>
        <dbReference type="PIRSR" id="PIRSR003170-2"/>
    </source>
</evidence>
<protein>
    <recommendedName>
        <fullName evidence="3">Thiaminase-2/PQQC domain-containing protein</fullName>
    </recommendedName>
</protein>
<dbReference type="GO" id="GO:0005829">
    <property type="term" value="C:cytosol"/>
    <property type="evidence" value="ECO:0000318"/>
    <property type="project" value="GO_Central"/>
</dbReference>
<dbReference type="EMBL" id="CM000639">
    <property type="protein sequence ID" value="EED95498.1"/>
    <property type="molecule type" value="Genomic_DNA"/>
</dbReference>
<dbReference type="GO" id="GO:0006772">
    <property type="term" value="P:thiamine metabolic process"/>
    <property type="evidence" value="ECO:0007669"/>
    <property type="project" value="UniProtKB-ARBA"/>
</dbReference>
<evidence type="ECO:0000256" key="1">
    <source>
        <dbReference type="PIRSR" id="PIRSR003170-1"/>
    </source>
</evidence>
<dbReference type="HOGENOM" id="CLU_077537_0_1_1"/>
<dbReference type="Gene3D" id="1.20.910.10">
    <property type="entry name" value="Heme oxygenase-like"/>
    <property type="match status" value="1"/>
</dbReference>
<sequence>MSAPFTEELRTSVAARWERVISHKFTVELAKGEIDRDVLKKYLVQDFRFLDAFVILLASVIANARSLEDRIPGCQFLALITGKENTYFERSLEKLGCTAEDRAKIPNEQVTTDFCNLMREVAMGGNLGEMLSVIVVAEWSYQSWGEKVLPFTNRDDFTTYEWVDLHSGTYFSEVVTYLRGLLDKEGTLIDEEGKKKCKDAFLRAIKLEEEFFEMAYAP</sequence>
<dbReference type="PANTHER" id="PTHR43198:SF2">
    <property type="entry name" value="SI:CH1073-67J19.1-RELATED"/>
    <property type="match status" value="1"/>
</dbReference>
<evidence type="ECO:0000259" key="3">
    <source>
        <dbReference type="Pfam" id="PF03070"/>
    </source>
</evidence>
<reference evidence="4 5" key="2">
    <citation type="journal article" date="2008" name="Nature">
        <title>The Phaeodactylum genome reveals the evolutionary history of diatom genomes.</title>
        <authorList>
            <person name="Bowler C."/>
            <person name="Allen A.E."/>
            <person name="Badger J.H."/>
            <person name="Grimwood J."/>
            <person name="Jabbari K."/>
            <person name="Kuo A."/>
            <person name="Maheswari U."/>
            <person name="Martens C."/>
            <person name="Maumus F."/>
            <person name="Otillar R.P."/>
            <person name="Rayko E."/>
            <person name="Salamov A."/>
            <person name="Vandepoele K."/>
            <person name="Beszteri B."/>
            <person name="Gruber A."/>
            <person name="Heijde M."/>
            <person name="Katinka M."/>
            <person name="Mock T."/>
            <person name="Valentin K."/>
            <person name="Verret F."/>
            <person name="Berges J.A."/>
            <person name="Brownlee C."/>
            <person name="Cadoret J.P."/>
            <person name="Chiovitti A."/>
            <person name="Choi C.J."/>
            <person name="Coesel S."/>
            <person name="De Martino A."/>
            <person name="Detter J.C."/>
            <person name="Durkin C."/>
            <person name="Falciatore A."/>
            <person name="Fournet J."/>
            <person name="Haruta M."/>
            <person name="Huysman M.J."/>
            <person name="Jenkins B.D."/>
            <person name="Jiroutova K."/>
            <person name="Jorgensen R.E."/>
            <person name="Joubert Y."/>
            <person name="Kaplan A."/>
            <person name="Kroger N."/>
            <person name="Kroth P.G."/>
            <person name="La Roche J."/>
            <person name="Lindquist E."/>
            <person name="Lommer M."/>
            <person name="Martin-Jezequel V."/>
            <person name="Lopez P.J."/>
            <person name="Lucas S."/>
            <person name="Mangogna M."/>
            <person name="McGinnis K."/>
            <person name="Medlin L.K."/>
            <person name="Montsant A."/>
            <person name="Oudot-Le Secq M.P."/>
            <person name="Napoli C."/>
            <person name="Obornik M."/>
            <person name="Parker M.S."/>
            <person name="Petit J.L."/>
            <person name="Porcel B.M."/>
            <person name="Poulsen N."/>
            <person name="Robison M."/>
            <person name="Rychlewski L."/>
            <person name="Rynearson T.A."/>
            <person name="Schmutz J."/>
            <person name="Shapiro H."/>
            <person name="Siaut M."/>
            <person name="Stanley M."/>
            <person name="Sussman M.R."/>
            <person name="Taylor A.R."/>
            <person name="Vardi A."/>
            <person name="von Dassow P."/>
            <person name="Vyverman W."/>
            <person name="Willis A."/>
            <person name="Wyrwicz L.S."/>
            <person name="Rokhsar D.S."/>
            <person name="Weissenbach J."/>
            <person name="Armbrust E.V."/>
            <person name="Green B.R."/>
            <person name="Van de Peer Y."/>
            <person name="Grigoriev I.V."/>
        </authorList>
    </citation>
    <scope>NUCLEOTIDE SEQUENCE [LARGE SCALE GENOMIC DNA]</scope>
    <source>
        <strain evidence="4 5">CCMP1335</strain>
    </source>
</reference>
<dbReference type="Pfam" id="PF03070">
    <property type="entry name" value="TENA_THI-4"/>
    <property type="match status" value="1"/>
</dbReference>
<dbReference type="AlphaFoldDB" id="B8BVQ2"/>
<dbReference type="CDD" id="cd19358">
    <property type="entry name" value="TenA_E_Spr0628-like"/>
    <property type="match status" value="1"/>
</dbReference>
<keyword evidence="5" id="KW-1185">Reference proteome</keyword>
<dbReference type="InterPro" id="IPR004305">
    <property type="entry name" value="Thiaminase-2/PQQC"/>
</dbReference>
<feature type="binding site" evidence="2">
    <location>
        <position position="138"/>
    </location>
    <ligand>
        <name>substrate</name>
    </ligand>
</feature>
<evidence type="ECO:0000313" key="5">
    <source>
        <dbReference type="Proteomes" id="UP000001449"/>
    </source>
</evidence>
<accession>B8BVQ2</accession>
<dbReference type="KEGG" id="tps:THAPSDRAFT_2916"/>
<dbReference type="PANTHER" id="PTHR43198">
    <property type="entry name" value="BIFUNCTIONAL TH2 PROTEIN"/>
    <property type="match status" value="1"/>
</dbReference>
<dbReference type="GeneID" id="7450437"/>
<dbReference type="InParanoid" id="B8BVQ2"/>
<evidence type="ECO:0000313" key="4">
    <source>
        <dbReference type="EMBL" id="EED95498.1"/>
    </source>
</evidence>
<dbReference type="PaxDb" id="35128-Thaps2916"/>
<dbReference type="PIRSF" id="PIRSF003170">
    <property type="entry name" value="Pet18p"/>
    <property type="match status" value="1"/>
</dbReference>
<feature type="domain" description="Thiaminase-2/PQQC" evidence="3">
    <location>
        <begin position="13"/>
        <end position="216"/>
    </location>
</feature>
<dbReference type="STRING" id="35128.B8BVQ2"/>
<feature type="binding site" evidence="2">
    <location>
        <position position="46"/>
    </location>
    <ligand>
        <name>substrate</name>
    </ligand>
</feature>
<dbReference type="RefSeq" id="XP_002288055.1">
    <property type="nucleotide sequence ID" value="XM_002288019.1"/>
</dbReference>
<feature type="binding site" evidence="2">
    <location>
        <position position="84"/>
    </location>
    <ligand>
        <name>substrate</name>
    </ligand>
</feature>
<gene>
    <name evidence="4" type="ORF">THAPSDRAFT_2916</name>
</gene>
<dbReference type="OMA" id="AEWITLH"/>
<reference evidence="4 5" key="1">
    <citation type="journal article" date="2004" name="Science">
        <title>The genome of the diatom Thalassiosira pseudonana: ecology, evolution, and metabolism.</title>
        <authorList>
            <person name="Armbrust E.V."/>
            <person name="Berges J.A."/>
            <person name="Bowler C."/>
            <person name="Green B.R."/>
            <person name="Martinez D."/>
            <person name="Putnam N.H."/>
            <person name="Zhou S."/>
            <person name="Allen A.E."/>
            <person name="Apt K.E."/>
            <person name="Bechner M."/>
            <person name="Brzezinski M.A."/>
            <person name="Chaal B.K."/>
            <person name="Chiovitti A."/>
            <person name="Davis A.K."/>
            <person name="Demarest M.S."/>
            <person name="Detter J.C."/>
            <person name="Glavina T."/>
            <person name="Goodstein D."/>
            <person name="Hadi M.Z."/>
            <person name="Hellsten U."/>
            <person name="Hildebrand M."/>
            <person name="Jenkins B.D."/>
            <person name="Jurka J."/>
            <person name="Kapitonov V.V."/>
            <person name="Kroger N."/>
            <person name="Lau W.W."/>
            <person name="Lane T.W."/>
            <person name="Larimer F.W."/>
            <person name="Lippmeier J.C."/>
            <person name="Lucas S."/>
            <person name="Medina M."/>
            <person name="Montsant A."/>
            <person name="Obornik M."/>
            <person name="Parker M.S."/>
            <person name="Palenik B."/>
            <person name="Pazour G.J."/>
            <person name="Richardson P.M."/>
            <person name="Rynearson T.A."/>
            <person name="Saito M.A."/>
            <person name="Schwartz D.C."/>
            <person name="Thamatrakoln K."/>
            <person name="Valentin K."/>
            <person name="Vardi A."/>
            <person name="Wilkerson F.P."/>
            <person name="Rokhsar D.S."/>
        </authorList>
    </citation>
    <scope>NUCLEOTIDE SEQUENCE [LARGE SCALE GENOMIC DNA]</scope>
    <source>
        <strain evidence="4 5">CCMP1335</strain>
    </source>
</reference>
<name>B8BVQ2_THAPS</name>
<dbReference type="InterPro" id="IPR050967">
    <property type="entry name" value="Thiamine_Salvage_TenA"/>
</dbReference>
<dbReference type="eggNOG" id="ENOG502S0VT">
    <property type="taxonomic scope" value="Eukaryota"/>
</dbReference>
<dbReference type="Proteomes" id="UP000001449">
    <property type="component" value="Chromosome 2"/>
</dbReference>
<dbReference type="InterPro" id="IPR026285">
    <property type="entry name" value="TenA_E"/>
</dbReference>
<organism evidence="4 5">
    <name type="scientific">Thalassiosira pseudonana</name>
    <name type="common">Marine diatom</name>
    <name type="synonym">Cyclotella nana</name>
    <dbReference type="NCBI Taxonomy" id="35128"/>
    <lineage>
        <taxon>Eukaryota</taxon>
        <taxon>Sar</taxon>
        <taxon>Stramenopiles</taxon>
        <taxon>Ochrophyta</taxon>
        <taxon>Bacillariophyta</taxon>
        <taxon>Coscinodiscophyceae</taxon>
        <taxon>Thalassiosirophycidae</taxon>
        <taxon>Thalassiosirales</taxon>
        <taxon>Thalassiosiraceae</taxon>
        <taxon>Thalassiosira</taxon>
    </lineage>
</organism>